<proteinExistence type="predicted"/>
<name>A0A397SH49_9GLOM</name>
<evidence type="ECO:0000313" key="3">
    <source>
        <dbReference type="Proteomes" id="UP000265703"/>
    </source>
</evidence>
<keyword evidence="3" id="KW-1185">Reference proteome</keyword>
<keyword evidence="1" id="KW-0472">Membrane</keyword>
<dbReference type="EMBL" id="QKYT01000705">
    <property type="protein sequence ID" value="RIA82101.1"/>
    <property type="molecule type" value="Genomic_DNA"/>
</dbReference>
<comment type="caution">
    <text evidence="2">The sequence shown here is derived from an EMBL/GenBank/DDBJ whole genome shotgun (WGS) entry which is preliminary data.</text>
</comment>
<evidence type="ECO:0000313" key="2">
    <source>
        <dbReference type="EMBL" id="RIA82101.1"/>
    </source>
</evidence>
<sequence length="197" mass="23459">MFGKRRKQISSFVLDTLEMIFGMRCLKIDGLPVILLRANEQRFDKDWTQQLVEKFNNLIKNKWCLKNYWLAVSLFVLYWTFGRLRNAYTQDKYDVPLSDDLKQKFEEYLKSLYIILEDICKNLKDENIKIDEFCDNLEAFQNQLKIFTPFVDELNTSLGQPEGQIEKVQKEKNNRLILTGVSIFIFWLHCSCLLCCK</sequence>
<feature type="transmembrane region" description="Helical" evidence="1">
    <location>
        <begin position="176"/>
        <end position="196"/>
    </location>
</feature>
<dbReference type="AlphaFoldDB" id="A0A397SH49"/>
<gene>
    <name evidence="2" type="ORF">C1645_789029</name>
</gene>
<keyword evidence="1" id="KW-0812">Transmembrane</keyword>
<dbReference type="Proteomes" id="UP000265703">
    <property type="component" value="Unassembled WGS sequence"/>
</dbReference>
<accession>A0A397SH49</accession>
<feature type="transmembrane region" description="Helical" evidence="1">
    <location>
        <begin position="63"/>
        <end position="81"/>
    </location>
</feature>
<keyword evidence="1" id="KW-1133">Transmembrane helix</keyword>
<reference evidence="2 3" key="1">
    <citation type="submission" date="2018-06" db="EMBL/GenBank/DDBJ databases">
        <title>Comparative genomics reveals the genomic features of Rhizophagus irregularis, R. cerebriforme, R. diaphanum and Gigaspora rosea, and their symbiotic lifestyle signature.</title>
        <authorList>
            <person name="Morin E."/>
            <person name="San Clemente H."/>
            <person name="Chen E.C.H."/>
            <person name="De La Providencia I."/>
            <person name="Hainaut M."/>
            <person name="Kuo A."/>
            <person name="Kohler A."/>
            <person name="Murat C."/>
            <person name="Tang N."/>
            <person name="Roy S."/>
            <person name="Loubradou J."/>
            <person name="Henrissat B."/>
            <person name="Grigoriev I.V."/>
            <person name="Corradi N."/>
            <person name="Roux C."/>
            <person name="Martin F.M."/>
        </authorList>
    </citation>
    <scope>NUCLEOTIDE SEQUENCE [LARGE SCALE GENOMIC DNA]</scope>
    <source>
        <strain evidence="2 3">DAOM 227022</strain>
    </source>
</reference>
<evidence type="ECO:0000256" key="1">
    <source>
        <dbReference type="SAM" id="Phobius"/>
    </source>
</evidence>
<protein>
    <submittedName>
        <fullName evidence="2">Uncharacterized protein</fullName>
    </submittedName>
</protein>
<organism evidence="2 3">
    <name type="scientific">Glomus cerebriforme</name>
    <dbReference type="NCBI Taxonomy" id="658196"/>
    <lineage>
        <taxon>Eukaryota</taxon>
        <taxon>Fungi</taxon>
        <taxon>Fungi incertae sedis</taxon>
        <taxon>Mucoromycota</taxon>
        <taxon>Glomeromycotina</taxon>
        <taxon>Glomeromycetes</taxon>
        <taxon>Glomerales</taxon>
        <taxon>Glomeraceae</taxon>
        <taxon>Glomus</taxon>
    </lineage>
</organism>